<accession>A0A9Q3BNP8</accession>
<dbReference type="OrthoDB" id="630188at2759"/>
<protein>
    <submittedName>
        <fullName evidence="2">Uncharacterized protein</fullName>
    </submittedName>
</protein>
<evidence type="ECO:0000313" key="2">
    <source>
        <dbReference type="EMBL" id="MBW0468513.1"/>
    </source>
</evidence>
<name>A0A9Q3BNP8_9BASI</name>
<dbReference type="Proteomes" id="UP000765509">
    <property type="component" value="Unassembled WGS sequence"/>
</dbReference>
<evidence type="ECO:0000256" key="1">
    <source>
        <dbReference type="SAM" id="MobiDB-lite"/>
    </source>
</evidence>
<keyword evidence="3" id="KW-1185">Reference proteome</keyword>
<evidence type="ECO:0000313" key="3">
    <source>
        <dbReference type="Proteomes" id="UP000765509"/>
    </source>
</evidence>
<dbReference type="AlphaFoldDB" id="A0A9Q3BNP8"/>
<feature type="region of interest" description="Disordered" evidence="1">
    <location>
        <begin position="204"/>
        <end position="226"/>
    </location>
</feature>
<organism evidence="2 3">
    <name type="scientific">Austropuccinia psidii MF-1</name>
    <dbReference type="NCBI Taxonomy" id="1389203"/>
    <lineage>
        <taxon>Eukaryota</taxon>
        <taxon>Fungi</taxon>
        <taxon>Dikarya</taxon>
        <taxon>Basidiomycota</taxon>
        <taxon>Pucciniomycotina</taxon>
        <taxon>Pucciniomycetes</taxon>
        <taxon>Pucciniales</taxon>
        <taxon>Sphaerophragmiaceae</taxon>
        <taxon>Austropuccinia</taxon>
    </lineage>
</organism>
<comment type="caution">
    <text evidence="2">The sequence shown here is derived from an EMBL/GenBank/DDBJ whole genome shotgun (WGS) entry which is preliminary data.</text>
</comment>
<proteinExistence type="predicted"/>
<dbReference type="EMBL" id="AVOT02001885">
    <property type="protein sequence ID" value="MBW0468513.1"/>
    <property type="molecule type" value="Genomic_DNA"/>
</dbReference>
<reference evidence="2" key="1">
    <citation type="submission" date="2021-03" db="EMBL/GenBank/DDBJ databases">
        <title>Draft genome sequence of rust myrtle Austropuccinia psidii MF-1, a brazilian biotype.</title>
        <authorList>
            <person name="Quecine M.C."/>
            <person name="Pachon D.M.R."/>
            <person name="Bonatelli M.L."/>
            <person name="Correr F.H."/>
            <person name="Franceschini L.M."/>
            <person name="Leite T.F."/>
            <person name="Margarido G.R.A."/>
            <person name="Almeida C.A."/>
            <person name="Ferrarezi J.A."/>
            <person name="Labate C.A."/>
        </authorList>
    </citation>
    <scope>NUCLEOTIDE SEQUENCE</scope>
    <source>
        <strain evidence="2">MF-1</strain>
    </source>
</reference>
<gene>
    <name evidence="2" type="ORF">O181_008228</name>
</gene>
<sequence length="637" mass="72493">METLRLASTACQVSAPLNVSPLEKVTERRAKEFSGLSLGRVLPIAIMAIVEHVEDYEYGSMVEGYLQGRGGATTPPSRRRHRRCHSANWGLSECADVASPTVPTKAETARSRASELLYTVDKLDINEADADISWPKHKASFEFRWIALNFATSLAMPQTWNEEPASRNESEPATFRKEAEWSLLRENANDPDSKDQEETKCLLAETGTPGLSLEEGNSSDTRAQRYGKNSRFGQTAQFMTRFTTSTHGRLILLLPELTCTPKLWSDGRWRQRNMSSMPMQPPISTFSQLLQVSNFPGEFCASNRLPFTNTALPRLENDTVEFWDWRYRVSSYEWQSGCEEAGLSPKPSPKPEELVERLVTEGGWLFIGDSLSAQWFMSLSCFLAPYVDSVPFWTADVPWNATQHLYLKPNTTLTQRIRLPTDFEILTTPIVSILRSGLLLSKPEIEEIVTKNNLVTDELPLWGEDLVFDMKPSQYLADFLNPKLRYSRLIASAGAHYTQRLFQDRPLHKIAEIFHYNFEHWAQLMIKALEDPRAKNKKILYRTATAGHHECNNARQTGPWNEEKVLETLVWNWQTIPLFNKIADAVLTALNKPRLELLSIDRPAMLRPDGHILIDCLHFTVGAGIIEGWTDYVYNYT</sequence>